<keyword evidence="2" id="KW-0813">Transport</keyword>
<dbReference type="AlphaFoldDB" id="A0A420X1E2"/>
<feature type="transmembrane region" description="Helical" evidence="7">
    <location>
        <begin position="248"/>
        <end position="269"/>
    </location>
</feature>
<name>A0A420X1E2_9GAMM</name>
<feature type="transmembrane region" description="Helical" evidence="7">
    <location>
        <begin position="135"/>
        <end position="157"/>
    </location>
</feature>
<reference evidence="9 10" key="1">
    <citation type="submission" date="2018-10" db="EMBL/GenBank/DDBJ databases">
        <title>Genomic Encyclopedia of Type Strains, Phase IV (KMG-IV): sequencing the most valuable type-strain genomes for metagenomic binning, comparative biology and taxonomic classification.</title>
        <authorList>
            <person name="Goeker M."/>
        </authorList>
    </citation>
    <scope>NUCLEOTIDE SEQUENCE [LARGE SCALE GENOMIC DNA]</scope>
    <source>
        <strain evidence="9 10">DSM 23229</strain>
    </source>
</reference>
<dbReference type="RefSeq" id="WP_121170650.1">
    <property type="nucleotide sequence ID" value="NZ_RBIN01000001.1"/>
</dbReference>
<organism evidence="9 10">
    <name type="scientific">Kushneria sinocarnis</name>
    <dbReference type="NCBI Taxonomy" id="595502"/>
    <lineage>
        <taxon>Bacteria</taxon>
        <taxon>Pseudomonadati</taxon>
        <taxon>Pseudomonadota</taxon>
        <taxon>Gammaproteobacteria</taxon>
        <taxon>Oceanospirillales</taxon>
        <taxon>Halomonadaceae</taxon>
        <taxon>Kushneria</taxon>
    </lineage>
</organism>
<evidence type="ECO:0000256" key="1">
    <source>
        <dbReference type="ARBA" id="ARBA00004651"/>
    </source>
</evidence>
<feature type="transmembrane region" description="Helical" evidence="7">
    <location>
        <begin position="204"/>
        <end position="228"/>
    </location>
</feature>
<dbReference type="EMBL" id="RBIN01000001">
    <property type="protein sequence ID" value="RKR07519.1"/>
    <property type="molecule type" value="Genomic_DNA"/>
</dbReference>
<dbReference type="InterPro" id="IPR011701">
    <property type="entry name" value="MFS"/>
</dbReference>
<dbReference type="PANTHER" id="PTHR23517">
    <property type="entry name" value="RESISTANCE PROTEIN MDTM, PUTATIVE-RELATED-RELATED"/>
    <property type="match status" value="1"/>
</dbReference>
<dbReference type="GO" id="GO:0005886">
    <property type="term" value="C:plasma membrane"/>
    <property type="evidence" value="ECO:0007669"/>
    <property type="project" value="UniProtKB-SubCell"/>
</dbReference>
<feature type="transmembrane region" description="Helical" evidence="7">
    <location>
        <begin position="106"/>
        <end position="128"/>
    </location>
</feature>
<keyword evidence="3" id="KW-1003">Cell membrane</keyword>
<dbReference type="Pfam" id="PF07690">
    <property type="entry name" value="MFS_1"/>
    <property type="match status" value="1"/>
</dbReference>
<keyword evidence="5 7" id="KW-1133">Transmembrane helix</keyword>
<comment type="subcellular location">
    <subcellularLocation>
        <location evidence="1">Cell membrane</location>
        <topology evidence="1">Multi-pass membrane protein</topology>
    </subcellularLocation>
</comment>
<keyword evidence="6 7" id="KW-0472">Membrane</keyword>
<dbReference type="GO" id="GO:0022857">
    <property type="term" value="F:transmembrane transporter activity"/>
    <property type="evidence" value="ECO:0007669"/>
    <property type="project" value="InterPro"/>
</dbReference>
<dbReference type="InterPro" id="IPR036259">
    <property type="entry name" value="MFS_trans_sf"/>
</dbReference>
<evidence type="ECO:0000313" key="9">
    <source>
        <dbReference type="EMBL" id="RKR07519.1"/>
    </source>
</evidence>
<dbReference type="Proteomes" id="UP000281975">
    <property type="component" value="Unassembled WGS sequence"/>
</dbReference>
<dbReference type="InterPro" id="IPR050171">
    <property type="entry name" value="MFS_Transporters"/>
</dbReference>
<dbReference type="SUPFAM" id="SSF103473">
    <property type="entry name" value="MFS general substrate transporter"/>
    <property type="match status" value="1"/>
</dbReference>
<comment type="caution">
    <text evidence="9">The sequence shown here is derived from an EMBL/GenBank/DDBJ whole genome shotgun (WGS) entry which is preliminary data.</text>
</comment>
<feature type="transmembrane region" description="Helical" evidence="7">
    <location>
        <begin position="372"/>
        <end position="389"/>
    </location>
</feature>
<dbReference type="PROSITE" id="PS00216">
    <property type="entry name" value="SUGAR_TRANSPORT_1"/>
    <property type="match status" value="1"/>
</dbReference>
<feature type="transmembrane region" description="Helical" evidence="7">
    <location>
        <begin position="163"/>
        <end position="183"/>
    </location>
</feature>
<keyword evidence="10" id="KW-1185">Reference proteome</keyword>
<dbReference type="PROSITE" id="PS50850">
    <property type="entry name" value="MFS"/>
    <property type="match status" value="1"/>
</dbReference>
<evidence type="ECO:0000256" key="7">
    <source>
        <dbReference type="SAM" id="Phobius"/>
    </source>
</evidence>
<dbReference type="InterPro" id="IPR020846">
    <property type="entry name" value="MFS_dom"/>
</dbReference>
<gene>
    <name evidence="9" type="ORF">C7446_0331</name>
</gene>
<feature type="transmembrane region" description="Helical" evidence="7">
    <location>
        <begin position="276"/>
        <end position="294"/>
    </location>
</feature>
<evidence type="ECO:0000259" key="8">
    <source>
        <dbReference type="PROSITE" id="PS50850"/>
    </source>
</evidence>
<protein>
    <submittedName>
        <fullName evidence="9">Putative MFS family arabinose efflux permease</fullName>
    </submittedName>
</protein>
<evidence type="ECO:0000256" key="2">
    <source>
        <dbReference type="ARBA" id="ARBA00022448"/>
    </source>
</evidence>
<evidence type="ECO:0000256" key="3">
    <source>
        <dbReference type="ARBA" id="ARBA00022475"/>
    </source>
</evidence>
<sequence>MPPSAHEWGPPDRRQLLFYTLMLMTFLAASGVPTPLYQLYQESWHFSTPMLTLVFATYLFTLLVTLLFTGALSDHLGRRPVILGGLVIQLLAMLCFLLATDLGWLLAARALQGVATGIVTSALGAALLDSDHQRGPLMASVAPMLGMGLGVLGAGILVETAPWPLHLIFAVMVLIYLWQTLGLREMKETVTRQPGALASMKPRVYVAPSVMPIFVRAMPASIAAWALGGFTLSLGPALTEHIAATDSALVGALPASLLSVTGSLGVWRFRRFTTRTILLLSGTLLPTGLAIVLGGVQLHLIALLLIGYAVAGLGFGAGFMGAMRAIMPLAPAGQRSSLMAAFYVASYLSASLPALAAGMATQAVGLETTARVYGLLVMLLSLSVPVSVLRRNPDAAAAPGH</sequence>
<feature type="transmembrane region" description="Helical" evidence="7">
    <location>
        <begin position="81"/>
        <end position="100"/>
    </location>
</feature>
<feature type="transmembrane region" description="Helical" evidence="7">
    <location>
        <begin position="49"/>
        <end position="69"/>
    </location>
</feature>
<feature type="transmembrane region" description="Helical" evidence="7">
    <location>
        <begin position="300"/>
        <end position="326"/>
    </location>
</feature>
<keyword evidence="4 7" id="KW-0812">Transmembrane</keyword>
<dbReference type="OrthoDB" id="9810492at2"/>
<feature type="transmembrane region" description="Helical" evidence="7">
    <location>
        <begin position="338"/>
        <end position="360"/>
    </location>
</feature>
<feature type="transmembrane region" description="Helical" evidence="7">
    <location>
        <begin position="16"/>
        <end position="37"/>
    </location>
</feature>
<dbReference type="InterPro" id="IPR005829">
    <property type="entry name" value="Sugar_transporter_CS"/>
</dbReference>
<dbReference type="PANTHER" id="PTHR23517:SF13">
    <property type="entry name" value="MAJOR FACILITATOR SUPERFAMILY MFS_1"/>
    <property type="match status" value="1"/>
</dbReference>
<dbReference type="Gene3D" id="1.20.1250.20">
    <property type="entry name" value="MFS general substrate transporter like domains"/>
    <property type="match status" value="1"/>
</dbReference>
<accession>A0A420X1E2</accession>
<feature type="domain" description="Major facilitator superfamily (MFS) profile" evidence="8">
    <location>
        <begin position="15"/>
        <end position="392"/>
    </location>
</feature>
<evidence type="ECO:0000256" key="6">
    <source>
        <dbReference type="ARBA" id="ARBA00023136"/>
    </source>
</evidence>
<evidence type="ECO:0000256" key="4">
    <source>
        <dbReference type="ARBA" id="ARBA00022692"/>
    </source>
</evidence>
<proteinExistence type="predicted"/>
<evidence type="ECO:0000313" key="10">
    <source>
        <dbReference type="Proteomes" id="UP000281975"/>
    </source>
</evidence>
<evidence type="ECO:0000256" key="5">
    <source>
        <dbReference type="ARBA" id="ARBA00022989"/>
    </source>
</evidence>